<proteinExistence type="predicted"/>
<evidence type="ECO:0000259" key="1">
    <source>
        <dbReference type="Pfam" id="PF13521"/>
    </source>
</evidence>
<dbReference type="SUPFAM" id="SSF55154">
    <property type="entry name" value="CYTH-like phosphatases"/>
    <property type="match status" value="1"/>
</dbReference>
<comment type="caution">
    <text evidence="2">The sequence shown here is derived from an EMBL/GenBank/DDBJ whole genome shotgun (WGS) entry which is preliminary data.</text>
</comment>
<dbReference type="Proteomes" id="UP000177117">
    <property type="component" value="Unassembled WGS sequence"/>
</dbReference>
<dbReference type="InterPro" id="IPR033469">
    <property type="entry name" value="CYTH-like_dom_sf"/>
</dbReference>
<evidence type="ECO:0000313" key="2">
    <source>
        <dbReference type="EMBL" id="OGN00435.1"/>
    </source>
</evidence>
<dbReference type="InterPro" id="IPR053227">
    <property type="entry name" value="TRPL-trafficking_regulator"/>
</dbReference>
<dbReference type="PANTHER" id="PTHR34932">
    <property type="entry name" value="TRPL TRANSLOCATION DEFECT PROTEIN 14"/>
    <property type="match status" value="1"/>
</dbReference>
<dbReference type="Pfam" id="PF13521">
    <property type="entry name" value="AAA_28"/>
    <property type="match status" value="1"/>
</dbReference>
<dbReference type="GO" id="GO:0035091">
    <property type="term" value="F:phosphatidylinositol binding"/>
    <property type="evidence" value="ECO:0007669"/>
    <property type="project" value="TreeGrafter"/>
</dbReference>
<dbReference type="SUPFAM" id="SSF52540">
    <property type="entry name" value="P-loop containing nucleoside triphosphate hydrolases"/>
    <property type="match status" value="1"/>
</dbReference>
<feature type="domain" description="NadR/Ttd14 AAA" evidence="1">
    <location>
        <begin position="179"/>
        <end position="356"/>
    </location>
</feature>
<dbReference type="InterPro" id="IPR027417">
    <property type="entry name" value="P-loop_NTPase"/>
</dbReference>
<reference evidence="2 3" key="1">
    <citation type="journal article" date="2016" name="Nat. Commun.">
        <title>Thousands of microbial genomes shed light on interconnected biogeochemical processes in an aquifer system.</title>
        <authorList>
            <person name="Anantharaman K."/>
            <person name="Brown C.T."/>
            <person name="Hug L.A."/>
            <person name="Sharon I."/>
            <person name="Castelle C.J."/>
            <person name="Probst A.J."/>
            <person name="Thomas B.C."/>
            <person name="Singh A."/>
            <person name="Wilkins M.J."/>
            <person name="Karaoz U."/>
            <person name="Brodie E.L."/>
            <person name="Williams K.H."/>
            <person name="Hubbard S.S."/>
            <person name="Banfield J.F."/>
        </authorList>
    </citation>
    <scope>NUCLEOTIDE SEQUENCE [LARGE SCALE GENOMIC DNA]</scope>
</reference>
<sequence length="373" mass="42358">MAKKEIEKRFLVTAVSEVFPHHYPSMLMEQGYVERAPRGVSFRVRTKNGIKAFLTAKSGRGISRNEDELSDDKVTIETADFLFKYLCEHRIEKRRHTIDGWEIDFCEPPLDGIVIAEREFKSMGEVPTNLQLPEWIGRGVDVTDSLTSHHLARLATLLKGSNKKAIDFVLKKLKLPIPKIVITGPPCSGKTKIINIIKEGMPQLHCVPEVASIVINQVGVKPGKDEFQNIMFQEKLYSIQDLFEATSIEFAIDENKEGCILDRGTVDNIGYFPGGLVRFVEHLKTTLEHEYDRYRGVVCLEVAPSEIYEIDKKNNPARPESETYEVACALQEKMIEAWQGHPRFYFIQNGPGGWNEKERKVLEIINKLLKGGA</sequence>
<dbReference type="Gene3D" id="2.40.320.10">
    <property type="entry name" value="Hypothetical Protein Pfu-838710-001"/>
    <property type="match status" value="1"/>
</dbReference>
<dbReference type="PANTHER" id="PTHR34932:SF1">
    <property type="entry name" value="TRPL TRANSLOCATION DEFECT PROTEIN 14"/>
    <property type="match status" value="1"/>
</dbReference>
<dbReference type="EMBL" id="MGJD01000021">
    <property type="protein sequence ID" value="OGN00435.1"/>
    <property type="molecule type" value="Genomic_DNA"/>
</dbReference>
<gene>
    <name evidence="2" type="ORF">A2650_03545</name>
</gene>
<dbReference type="Gene3D" id="3.40.50.300">
    <property type="entry name" value="P-loop containing nucleotide triphosphate hydrolases"/>
    <property type="match status" value="1"/>
</dbReference>
<name>A0A1F8EHX1_9BACT</name>
<dbReference type="AlphaFoldDB" id="A0A1F8EHX1"/>
<accession>A0A1F8EHX1</accession>
<dbReference type="GO" id="GO:0070300">
    <property type="term" value="F:phosphatidic acid binding"/>
    <property type="evidence" value="ECO:0007669"/>
    <property type="project" value="TreeGrafter"/>
</dbReference>
<evidence type="ECO:0000313" key="3">
    <source>
        <dbReference type="Proteomes" id="UP000177117"/>
    </source>
</evidence>
<dbReference type="InterPro" id="IPR038727">
    <property type="entry name" value="NadR/Ttd14_AAA_dom"/>
</dbReference>
<protein>
    <recommendedName>
        <fullName evidence="1">NadR/Ttd14 AAA domain-containing protein</fullName>
    </recommendedName>
</protein>
<dbReference type="GO" id="GO:0005525">
    <property type="term" value="F:GTP binding"/>
    <property type="evidence" value="ECO:0007669"/>
    <property type="project" value="TreeGrafter"/>
</dbReference>
<organism evidence="2 3">
    <name type="scientific">Candidatus Yanofskybacteria bacterium RIFCSPHIGHO2_01_FULL_41_53</name>
    <dbReference type="NCBI Taxonomy" id="1802663"/>
    <lineage>
        <taxon>Bacteria</taxon>
        <taxon>Candidatus Yanofskyibacteriota</taxon>
    </lineage>
</organism>